<dbReference type="Gene3D" id="1.10.460.10">
    <property type="entry name" value="Topoisomerase I, domain 2"/>
    <property type="match status" value="1"/>
</dbReference>
<evidence type="ECO:0000259" key="12">
    <source>
        <dbReference type="PROSITE" id="PS50880"/>
    </source>
</evidence>
<evidence type="ECO:0000256" key="8">
    <source>
        <dbReference type="ARBA" id="ARBA00023125"/>
    </source>
</evidence>
<evidence type="ECO:0000313" key="14">
    <source>
        <dbReference type="EMBL" id="KAK0548139.1"/>
    </source>
</evidence>
<dbReference type="InterPro" id="IPR023406">
    <property type="entry name" value="Topo_IA_AS"/>
</dbReference>
<comment type="function">
    <text evidence="10">Introduces a single-strand break via transesterification at a target site in duplex DNA. Releases the supercoiling and torsional tension of DNA introduced during the DNA replication and transcription by transiently cleaving and rejoining one strand of the DNA duplex. The scissile phosphodiester is attacked by the catalytic tyrosine of the enzyme, resulting in the formation of a DNA-(5'-phosphotyrosyl)-enzyme intermediate and the expulsion of a 3'-OH DNA strand.</text>
</comment>
<dbReference type="Gene3D" id="1.10.290.10">
    <property type="entry name" value="Topoisomerase I, domain 4"/>
    <property type="match status" value="1"/>
</dbReference>
<dbReference type="GO" id="GO:0003917">
    <property type="term" value="F:DNA topoisomerase type I (single strand cut, ATP-independent) activity"/>
    <property type="evidence" value="ECO:0007669"/>
    <property type="project" value="UniProtKB-EC"/>
</dbReference>
<reference evidence="14" key="1">
    <citation type="journal article" date="2023" name="PhytoFront">
        <title>Draft Genome Resources of Seven Strains of Tilletia horrida, Causal Agent of Kernel Smut of Rice.</title>
        <authorList>
            <person name="Khanal S."/>
            <person name="Antony Babu S."/>
            <person name="Zhou X.G."/>
        </authorList>
    </citation>
    <scope>NUCLEOTIDE SEQUENCE</scope>
    <source>
        <strain evidence="14">TX6</strain>
    </source>
</reference>
<dbReference type="SMART" id="SM00437">
    <property type="entry name" value="TOP1Ac"/>
    <property type="match status" value="1"/>
</dbReference>
<feature type="compositionally biased region" description="Acidic residues" evidence="11">
    <location>
        <begin position="599"/>
        <end position="608"/>
    </location>
</feature>
<dbReference type="GO" id="GO:0046872">
    <property type="term" value="F:metal ion binding"/>
    <property type="evidence" value="ECO:0007669"/>
    <property type="project" value="UniProtKB-KW"/>
</dbReference>
<dbReference type="PROSITE" id="PS00396">
    <property type="entry name" value="TOPO_IA_1"/>
    <property type="match status" value="1"/>
</dbReference>
<evidence type="ECO:0000256" key="4">
    <source>
        <dbReference type="ARBA" id="ARBA00012891"/>
    </source>
</evidence>
<dbReference type="PROSITE" id="PS52039">
    <property type="entry name" value="TOPO_IA_2"/>
    <property type="match status" value="1"/>
</dbReference>
<dbReference type="InterPro" id="IPR013826">
    <property type="entry name" value="Topo_IA_cen_sub3"/>
</dbReference>
<dbReference type="EC" id="5.6.2.1" evidence="4 10"/>
<dbReference type="InterPro" id="IPR003602">
    <property type="entry name" value="Topo_IA_DNA-bd_dom"/>
</dbReference>
<keyword evidence="6" id="KW-0862">Zinc</keyword>
<comment type="catalytic activity">
    <reaction evidence="1 10">
        <text>ATP-independent breakage of single-stranded DNA, followed by passage and rejoining.</text>
        <dbReference type="EC" id="5.6.2.1"/>
    </reaction>
</comment>
<keyword evidence="15" id="KW-1185">Reference proteome</keyword>
<evidence type="ECO:0000256" key="1">
    <source>
        <dbReference type="ARBA" id="ARBA00000213"/>
    </source>
</evidence>
<evidence type="ECO:0000256" key="7">
    <source>
        <dbReference type="ARBA" id="ARBA00023029"/>
    </source>
</evidence>
<feature type="region of interest" description="Disordered" evidence="11">
    <location>
        <begin position="598"/>
        <end position="663"/>
    </location>
</feature>
<evidence type="ECO:0000256" key="3">
    <source>
        <dbReference type="ARBA" id="ARBA00009446"/>
    </source>
</evidence>
<keyword evidence="9 10" id="KW-0413">Isomerase</keyword>
<comment type="cofactor">
    <cofactor evidence="2">
        <name>Mg(2+)</name>
        <dbReference type="ChEBI" id="CHEBI:18420"/>
    </cofactor>
</comment>
<dbReference type="PANTHER" id="PTHR11390:SF21">
    <property type="entry name" value="DNA TOPOISOMERASE 3-ALPHA"/>
    <property type="match status" value="1"/>
</dbReference>
<dbReference type="SUPFAM" id="SSF56712">
    <property type="entry name" value="Prokaryotic type I DNA topoisomerase"/>
    <property type="match status" value="1"/>
</dbReference>
<evidence type="ECO:0000256" key="9">
    <source>
        <dbReference type="ARBA" id="ARBA00023235"/>
    </source>
</evidence>
<dbReference type="PRINTS" id="PR00417">
    <property type="entry name" value="PRTPISMRASEI"/>
</dbReference>
<dbReference type="Proteomes" id="UP001176517">
    <property type="component" value="Unassembled WGS sequence"/>
</dbReference>
<dbReference type="InterPro" id="IPR013825">
    <property type="entry name" value="Topo_IA_cen_sub2"/>
</dbReference>
<keyword evidence="5" id="KW-0479">Metal-binding</keyword>
<feature type="domain" description="Topo IA-type catalytic" evidence="13">
    <location>
        <begin position="144"/>
        <end position="574"/>
    </location>
</feature>
<feature type="region of interest" description="Disordered" evidence="11">
    <location>
        <begin position="350"/>
        <end position="377"/>
    </location>
</feature>
<evidence type="ECO:0000256" key="10">
    <source>
        <dbReference type="RuleBase" id="RU362092"/>
    </source>
</evidence>
<dbReference type="EMBL" id="JAPDMZ010000143">
    <property type="protein sequence ID" value="KAK0548139.1"/>
    <property type="molecule type" value="Genomic_DNA"/>
</dbReference>
<keyword evidence="7 10" id="KW-0799">Topoisomerase</keyword>
<dbReference type="PROSITE" id="PS50880">
    <property type="entry name" value="TOPRIM"/>
    <property type="match status" value="1"/>
</dbReference>
<dbReference type="GO" id="GO:0031422">
    <property type="term" value="C:RecQ family helicase-topoisomerase III complex"/>
    <property type="evidence" value="ECO:0007669"/>
    <property type="project" value="TreeGrafter"/>
</dbReference>
<dbReference type="GO" id="GO:0006310">
    <property type="term" value="P:DNA recombination"/>
    <property type="evidence" value="ECO:0007669"/>
    <property type="project" value="TreeGrafter"/>
</dbReference>
<dbReference type="Pfam" id="PF01751">
    <property type="entry name" value="Toprim"/>
    <property type="match status" value="1"/>
</dbReference>
<dbReference type="Pfam" id="PF01131">
    <property type="entry name" value="Topoisom_bac"/>
    <property type="match status" value="1"/>
</dbReference>
<sequence length="711" mass="80284">MDNREGTHRYCRNFDFTYMMTMNGRREQVEVTMTSVLGHMTELEFDPEYRKWSDCDPAQLFTAGVSVYLTEDGKKISRNLQKEARGAQQLMIWTDCDREGEHIGSEVAAECRKGNPRIVIKRARFSAIIANQIHSAFSSAGELDLRMVAAVEARTELDLRLGAAFTRLQTLNLRRLQELADKLISYGPCQFPTLGFVTDQYEKVVNFISEPFWHIIVTVQRPLEKGANVKVDFRWKRGHVFDHATAVVLFEMCIDEPAAKVVAVERKSTRKFKPYPLTTVELQKSGSRLLRLSPKRVAEKLYQRGLLSYPRTETDQFDKAFDFRTLLQKQTSDSDWGQYAQGLVDSYEGGGTYSRPRNGQKNDQAHPPIHPTAHANDLSGDEKRVYEYVTRRFLGSCSKDAVGFSTSVEIDIAEERFTTSGLIIQERNYLDVFVYDKWKGSLLPNFEVGETLMPTACNLREGKTSRPKMLTEADLVSLMDKNGIGTDATIAEHIAKIIDREYVFKVKQGTTEYLYPSTLGMGLVTGYNQIGHDKSLSKPLLRRETEYRMSLICSGQRTRRQTVEESLDEYREMFGRTRQQFNTLAENVAQYLRNPPELAMDDAEDGRDDDGGARGGGGDEDEAQRGPGAVRDLEQGDPRQRGNDLPRPTVCEPHPPDEQLPEEHAGPELVPQVLPRHRPAEVRLGATHATTAGRLGTGLLHVPAAPEMAVF</sequence>
<dbReference type="InterPro" id="IPR000380">
    <property type="entry name" value="Topo_IA"/>
</dbReference>
<comment type="similarity">
    <text evidence="3 10">Belongs to the type IA topoisomerase family.</text>
</comment>
<dbReference type="InterPro" id="IPR013824">
    <property type="entry name" value="Topo_IA_cen_sub1"/>
</dbReference>
<dbReference type="GO" id="GO:0005634">
    <property type="term" value="C:nucleus"/>
    <property type="evidence" value="ECO:0007669"/>
    <property type="project" value="TreeGrafter"/>
</dbReference>
<evidence type="ECO:0000256" key="2">
    <source>
        <dbReference type="ARBA" id="ARBA00001946"/>
    </source>
</evidence>
<organism evidence="14 15">
    <name type="scientific">Tilletia horrida</name>
    <dbReference type="NCBI Taxonomy" id="155126"/>
    <lineage>
        <taxon>Eukaryota</taxon>
        <taxon>Fungi</taxon>
        <taxon>Dikarya</taxon>
        <taxon>Basidiomycota</taxon>
        <taxon>Ustilaginomycotina</taxon>
        <taxon>Exobasidiomycetes</taxon>
        <taxon>Tilletiales</taxon>
        <taxon>Tilletiaceae</taxon>
        <taxon>Tilletia</taxon>
    </lineage>
</organism>
<dbReference type="InterPro" id="IPR023405">
    <property type="entry name" value="Topo_IA_core_domain"/>
</dbReference>
<proteinExistence type="inferred from homology"/>
<dbReference type="InterPro" id="IPR003601">
    <property type="entry name" value="Topo_IA_2"/>
</dbReference>
<dbReference type="GO" id="GO:0003677">
    <property type="term" value="F:DNA binding"/>
    <property type="evidence" value="ECO:0007669"/>
    <property type="project" value="UniProtKB-KW"/>
</dbReference>
<protein>
    <recommendedName>
        <fullName evidence="4 10">DNA topoisomerase</fullName>
        <ecNumber evidence="4 10">5.6.2.1</ecNumber>
    </recommendedName>
</protein>
<dbReference type="PANTHER" id="PTHR11390">
    <property type="entry name" value="PROKARYOTIC DNA TOPOISOMERASE"/>
    <property type="match status" value="1"/>
</dbReference>
<dbReference type="InterPro" id="IPR006171">
    <property type="entry name" value="TOPRIM_dom"/>
</dbReference>
<accession>A0AAN6GLZ7</accession>
<comment type="caution">
    <text evidence="14">The sequence shown here is derived from an EMBL/GenBank/DDBJ whole genome shotgun (WGS) entry which is preliminary data.</text>
</comment>
<feature type="compositionally biased region" description="Basic and acidic residues" evidence="11">
    <location>
        <begin position="631"/>
        <end position="644"/>
    </location>
</feature>
<dbReference type="CDD" id="cd03362">
    <property type="entry name" value="TOPRIM_TopoIA_TopoIII"/>
    <property type="match status" value="1"/>
</dbReference>
<evidence type="ECO:0000256" key="6">
    <source>
        <dbReference type="ARBA" id="ARBA00022833"/>
    </source>
</evidence>
<dbReference type="InterPro" id="IPR034144">
    <property type="entry name" value="TOPRIM_TopoIII"/>
</dbReference>
<name>A0AAN6GLZ7_9BASI</name>
<evidence type="ECO:0000256" key="5">
    <source>
        <dbReference type="ARBA" id="ARBA00022723"/>
    </source>
</evidence>
<gene>
    <name evidence="14" type="primary">TOP3</name>
    <name evidence="14" type="ORF">OC846_004600</name>
</gene>
<dbReference type="Gene3D" id="2.70.20.10">
    <property type="entry name" value="Topoisomerase I, domain 3"/>
    <property type="match status" value="1"/>
</dbReference>
<feature type="compositionally biased region" description="Basic and acidic residues" evidence="11">
    <location>
        <begin position="654"/>
        <end position="663"/>
    </location>
</feature>
<dbReference type="GO" id="GO:0006281">
    <property type="term" value="P:DNA repair"/>
    <property type="evidence" value="ECO:0007669"/>
    <property type="project" value="TreeGrafter"/>
</dbReference>
<evidence type="ECO:0000259" key="13">
    <source>
        <dbReference type="PROSITE" id="PS52039"/>
    </source>
</evidence>
<dbReference type="GO" id="GO:0006265">
    <property type="term" value="P:DNA topological change"/>
    <property type="evidence" value="ECO:0007669"/>
    <property type="project" value="InterPro"/>
</dbReference>
<dbReference type="InterPro" id="IPR013497">
    <property type="entry name" value="Topo_IA_cen"/>
</dbReference>
<dbReference type="AlphaFoldDB" id="A0AAN6GLZ7"/>
<feature type="domain" description="Toprim" evidence="12">
    <location>
        <begin position="1"/>
        <end position="126"/>
    </location>
</feature>
<dbReference type="Gene3D" id="3.40.50.140">
    <property type="match status" value="1"/>
</dbReference>
<dbReference type="CDD" id="cd00186">
    <property type="entry name" value="TOP1Ac"/>
    <property type="match status" value="1"/>
</dbReference>
<evidence type="ECO:0000256" key="11">
    <source>
        <dbReference type="SAM" id="MobiDB-lite"/>
    </source>
</evidence>
<keyword evidence="8 10" id="KW-0238">DNA-binding</keyword>
<dbReference type="FunFam" id="1.10.290.10:FF:000003">
    <property type="entry name" value="DNA topoisomerase"/>
    <property type="match status" value="1"/>
</dbReference>
<evidence type="ECO:0000313" key="15">
    <source>
        <dbReference type="Proteomes" id="UP001176517"/>
    </source>
</evidence>
<dbReference type="FunFam" id="3.40.50.140:FF:000005">
    <property type="entry name" value="DNA topoisomerase"/>
    <property type="match status" value="1"/>
</dbReference>
<dbReference type="SMART" id="SM00436">
    <property type="entry name" value="TOP1Bc"/>
    <property type="match status" value="1"/>
</dbReference>